<keyword evidence="3" id="KW-1185">Reference proteome</keyword>
<evidence type="ECO:0000313" key="2">
    <source>
        <dbReference type="EMBL" id="MDT0309672.1"/>
    </source>
</evidence>
<organism evidence="2 3">
    <name type="scientific">Streptomyces boetiae</name>
    <dbReference type="NCBI Taxonomy" id="3075541"/>
    <lineage>
        <taxon>Bacteria</taxon>
        <taxon>Bacillati</taxon>
        <taxon>Actinomycetota</taxon>
        <taxon>Actinomycetes</taxon>
        <taxon>Kitasatosporales</taxon>
        <taxon>Streptomycetaceae</taxon>
        <taxon>Streptomyces</taxon>
    </lineage>
</organism>
<dbReference type="RefSeq" id="WP_311632634.1">
    <property type="nucleotide sequence ID" value="NZ_JAVREN010000043.1"/>
</dbReference>
<dbReference type="InterPro" id="IPR027417">
    <property type="entry name" value="P-loop_NTPase"/>
</dbReference>
<evidence type="ECO:0000313" key="3">
    <source>
        <dbReference type="Proteomes" id="UP001183388"/>
    </source>
</evidence>
<reference evidence="3" key="1">
    <citation type="submission" date="2023-07" db="EMBL/GenBank/DDBJ databases">
        <title>30 novel species of actinomycetes from the DSMZ collection.</title>
        <authorList>
            <person name="Nouioui I."/>
        </authorList>
    </citation>
    <scope>NUCLEOTIDE SEQUENCE [LARGE SCALE GENOMIC DNA]</scope>
    <source>
        <strain evidence="3">DSM 44917</strain>
    </source>
</reference>
<dbReference type="SMART" id="SM00382">
    <property type="entry name" value="AAA"/>
    <property type="match status" value="1"/>
</dbReference>
<gene>
    <name evidence="2" type="ORF">RM780_22325</name>
</gene>
<name>A0ABU2LDU2_9ACTN</name>
<comment type="caution">
    <text evidence="2">The sequence shown here is derived from an EMBL/GenBank/DDBJ whole genome shotgun (WGS) entry which is preliminary data.</text>
</comment>
<dbReference type="InterPro" id="IPR003593">
    <property type="entry name" value="AAA+_ATPase"/>
</dbReference>
<protein>
    <recommendedName>
        <fullName evidence="1">AAA+ ATPase domain-containing protein</fullName>
    </recommendedName>
</protein>
<dbReference type="SUPFAM" id="SSF48371">
    <property type="entry name" value="ARM repeat"/>
    <property type="match status" value="1"/>
</dbReference>
<dbReference type="CDD" id="cd00267">
    <property type="entry name" value="ABC_ATPase"/>
    <property type="match status" value="1"/>
</dbReference>
<accession>A0ABU2LDU2</accession>
<dbReference type="Gene3D" id="3.40.50.300">
    <property type="entry name" value="P-loop containing nucleotide triphosphate hydrolases"/>
    <property type="match status" value="1"/>
</dbReference>
<sequence length="1315" mass="144950">MSLDVPDVNALVDELGSVVNRLVPGAFGVDAKDGQKSREPLDIPILKGIAEQSFRDEWRRGDWGHALELTLKRAIGQLKGQFASNSTWKPGRRITNEEVALRYFNLDGSTDLGRVESIDFNDASFDGLGGDRYVKVFHALKNAIAFDRSDERLRAYLRKLRYRLAEILLDPDFPFTVAPEPVRAGRVSAVRSPSTDDYDTGVRELLATSAMYVHDISIDAELHVVRTLEPALLEQLKDTSHPWPRVIVGEAGSGKSTLLWSLHQSLAAQPDMQPVLLPATWLLHDRNNELAERLARSFQKIAQVGSTPVLLLDTADLMLHDEEMRQTLLRLLDTVRAAGFTGLYSTRPQEAALLSHEDLRRHDLQPYDDTELDRAVAALVACYCPDVPYVEVAKRVRQATARGLPVADVCRSPLLLRILFDLSAPAEPELSDVDVTRLFDAYWNRRVIRDARTDTETGLRARAADNLSALAGHTAIGLLASGLPELPGAILRDTTAAAAGSPGDVASVEEGLAILTERGVLVPSREHLGFFHQVMFEFAAAKGLLARSDPATIDTLAIRAISRGGDLFVGAVLEQVLILAGANPLLQAAAQGAVETLVTSDSEALQGIGLVAWAHYPALLDSATNSLRAAGISALERVTRILPTIAAKPTGQTISQLILIWQSTSEPHVRAVVLDAFARLALRAARDVAEALNYLEPLQAFAGTTVTHTMRHSLLNVLHAISSEARSLVRSTLVGMLMSSDDDRASIELDYLAGQWSDIGDHHLLAEVVRKLDADGPPNHTVAARLSKIIAKEWHRTGIWEDAETWTDFLAHAIDPGPAELTLHGEATLGAIGAFVVTTNDDDRIRLAIEALLDATDPRVRDFACQSVLRDILSSESDAAAILDSVATTSLATIGYAAQRGLINNRQQLLLDLLAQAQLPEGLLARLLPPHLESQDWTSDDRLLRITPAAADHGHLSAQRFLERVNRNPRMLLTAQLDTLFSTRAVHTPKRDEIFDIIMSIATQTGRTVDLNKIVHSTERRDRRIDKHSPALLMHARELLAGSDESKRRGSQFLAELMATIDTEMAWPELRAVFDEVDDPKILVQLIQKLWQQTPAGDVSAQLDYLGQFIVIEPNAERPVTRPPGRPIEISVAVASAWAMLYILGSRTEANTDRWPLVRTLGLYEVEQDEIFVEGRKFLIVCDYLARLGQTNPRQAGENLIDYLAALACGEFYGIMPVLWRRELRNAVQHACAHDDRKIIESLVTTCRIMDDNIAEVITTAIAERHYADAREHLQTLSRANITPTLRSLLLDLIRNHDRSFGTRVFPEVFGAAKK</sequence>
<dbReference type="InterPro" id="IPR016024">
    <property type="entry name" value="ARM-type_fold"/>
</dbReference>
<dbReference type="EMBL" id="JAVREN010000043">
    <property type="protein sequence ID" value="MDT0309672.1"/>
    <property type="molecule type" value="Genomic_DNA"/>
</dbReference>
<feature type="domain" description="AAA+ ATPase" evidence="1">
    <location>
        <begin position="242"/>
        <end position="368"/>
    </location>
</feature>
<dbReference type="Proteomes" id="UP001183388">
    <property type="component" value="Unassembled WGS sequence"/>
</dbReference>
<dbReference type="SUPFAM" id="SSF52540">
    <property type="entry name" value="P-loop containing nucleoside triphosphate hydrolases"/>
    <property type="match status" value="1"/>
</dbReference>
<evidence type="ECO:0000259" key="1">
    <source>
        <dbReference type="SMART" id="SM00382"/>
    </source>
</evidence>
<proteinExistence type="predicted"/>